<feature type="transmembrane region" description="Helical" evidence="1">
    <location>
        <begin position="279"/>
        <end position="301"/>
    </location>
</feature>
<organism evidence="2 3">
    <name type="scientific">Aquibacillus salsiterrae</name>
    <dbReference type="NCBI Taxonomy" id="2950439"/>
    <lineage>
        <taxon>Bacteria</taxon>
        <taxon>Bacillati</taxon>
        <taxon>Bacillota</taxon>
        <taxon>Bacilli</taxon>
        <taxon>Bacillales</taxon>
        <taxon>Bacillaceae</taxon>
        <taxon>Aquibacillus</taxon>
    </lineage>
</organism>
<keyword evidence="1" id="KW-0812">Transmembrane</keyword>
<gene>
    <name evidence="2" type="ORF">NC799_02940</name>
</gene>
<dbReference type="Proteomes" id="UP001145069">
    <property type="component" value="Unassembled WGS sequence"/>
</dbReference>
<dbReference type="RefSeq" id="WP_272444840.1">
    <property type="nucleotide sequence ID" value="NZ_JAMQKC010000002.1"/>
</dbReference>
<evidence type="ECO:0000313" key="3">
    <source>
        <dbReference type="Proteomes" id="UP001145069"/>
    </source>
</evidence>
<comment type="caution">
    <text evidence="2">The sequence shown here is derived from an EMBL/GenBank/DDBJ whole genome shotgun (WGS) entry which is preliminary data.</text>
</comment>
<feature type="transmembrane region" description="Helical" evidence="1">
    <location>
        <begin position="109"/>
        <end position="127"/>
    </location>
</feature>
<keyword evidence="1" id="KW-0472">Membrane</keyword>
<accession>A0A9X3WEB7</accession>
<protein>
    <submittedName>
        <fullName evidence="2">Nucleoporin-interacting protein</fullName>
    </submittedName>
</protein>
<keyword evidence="1" id="KW-1133">Transmembrane helix</keyword>
<feature type="transmembrane region" description="Helical" evidence="1">
    <location>
        <begin position="6"/>
        <end position="27"/>
    </location>
</feature>
<feature type="transmembrane region" description="Helical" evidence="1">
    <location>
        <begin position="83"/>
        <end position="102"/>
    </location>
</feature>
<evidence type="ECO:0000256" key="1">
    <source>
        <dbReference type="SAM" id="Phobius"/>
    </source>
</evidence>
<feature type="transmembrane region" description="Helical" evidence="1">
    <location>
        <begin position="322"/>
        <end position="340"/>
    </location>
</feature>
<keyword evidence="3" id="KW-1185">Reference proteome</keyword>
<sequence>MSKKRWSAGLIVTGIFTTGFMVLLTWLRYRYASSYARSWDQVDFALGVQSFDLFQMQPHFPGYPYFILGGTLVNQWIPNPAEALAYVNITLMTLAVIPIFLLCRRRLSVVYSLIGVVAVQSLAYLSIMTVEPMSGAAATAVLWWYIWSLVVAWEKNRSNPTRFSAIAELLPPLLFSILLGIRLSYFPFGLGFILLWIVHWKNVPNRRLFYDYLARQIIFTVVFQLIWIVGLVVSVGGVDFFVALAAGFIEGHFSNWGGAVTTDSQPVGNRFMKLIGENLVWVGMTLKSIFAAITFGLMIVVTAMTRSTPSSGRKSAPPMERWIIILSVGYFVWALLGQNVDKTRHILPLIGLIMLLLVLRLLASKFKKVAVVVVVLSSMLQVYQGYGYMKIGATERPSTYQLASRLEQLRQPFIVYTWEEERVLDYLNAPYDYKKIYTYELFLADISYRGNRDVYLTNMVVEGFLQQGHDVSDSIEEVDVFKSDPIFDPVYHTITLYKWTNNGVRGG</sequence>
<name>A0A9X3WEB7_9BACI</name>
<dbReference type="AlphaFoldDB" id="A0A9X3WEB7"/>
<feature type="transmembrane region" description="Helical" evidence="1">
    <location>
        <begin position="370"/>
        <end position="389"/>
    </location>
</feature>
<feature type="transmembrane region" description="Helical" evidence="1">
    <location>
        <begin position="212"/>
        <end position="233"/>
    </location>
</feature>
<evidence type="ECO:0000313" key="2">
    <source>
        <dbReference type="EMBL" id="MDC3415864.1"/>
    </source>
</evidence>
<feature type="transmembrane region" description="Helical" evidence="1">
    <location>
        <begin position="346"/>
        <end position="363"/>
    </location>
</feature>
<reference evidence="2" key="1">
    <citation type="submission" date="2022-06" db="EMBL/GenBank/DDBJ databases">
        <title>Aquibacillus sp. a new bacterium isolated from soil saline samples.</title>
        <authorList>
            <person name="Galisteo C."/>
            <person name="De La Haba R."/>
            <person name="Sanchez-Porro C."/>
            <person name="Ventosa A."/>
        </authorList>
    </citation>
    <scope>NUCLEOTIDE SEQUENCE</scope>
    <source>
        <strain evidence="2">3ASR75-54</strain>
    </source>
</reference>
<feature type="transmembrane region" description="Helical" evidence="1">
    <location>
        <begin position="173"/>
        <end position="200"/>
    </location>
</feature>
<proteinExistence type="predicted"/>
<dbReference type="EMBL" id="JAMQKC010000002">
    <property type="protein sequence ID" value="MDC3415864.1"/>
    <property type="molecule type" value="Genomic_DNA"/>
</dbReference>